<dbReference type="InterPro" id="IPR033396">
    <property type="entry name" value="DUF5107"/>
</dbReference>
<feature type="domain" description="DUF5107" evidence="1">
    <location>
        <begin position="52"/>
        <end position="349"/>
    </location>
</feature>
<dbReference type="GO" id="GO:0003824">
    <property type="term" value="F:catalytic activity"/>
    <property type="evidence" value="ECO:0007669"/>
    <property type="project" value="InterPro"/>
</dbReference>
<accession>I6ZWA7</accession>
<dbReference type="HOGENOM" id="CLU_473116_0_0_10"/>
<evidence type="ECO:0000259" key="1">
    <source>
        <dbReference type="Pfam" id="PF17128"/>
    </source>
</evidence>
<reference evidence="3 4" key="1">
    <citation type="journal article" date="2013" name="PLoS ONE">
        <title>Genomic analysis of Melioribacter roseus, facultatively anaerobic organotrophic bacterium representing a novel deep lineage within Bacteriodetes/Chlorobi group.</title>
        <authorList>
            <person name="Kadnikov V.V."/>
            <person name="Mardanov A.V."/>
            <person name="Podosokorskaya O.A."/>
            <person name="Gavrilov S.N."/>
            <person name="Kublanov I.V."/>
            <person name="Beletsky A.V."/>
            <person name="Bonch-Osmolovskaya E.A."/>
            <person name="Ravin N.V."/>
        </authorList>
    </citation>
    <scope>NUCLEOTIDE SEQUENCE [LARGE SCALE GENOMIC DNA]</scope>
    <source>
        <strain evidence="4">JCM 17771 / P3M-2</strain>
    </source>
</reference>
<dbReference type="KEGG" id="mro:MROS_0109"/>
<keyword evidence="4" id="KW-1185">Reference proteome</keyword>
<dbReference type="SUPFAM" id="SSF74650">
    <property type="entry name" value="Galactose mutarotase-like"/>
    <property type="match status" value="1"/>
</dbReference>
<dbReference type="eggNOG" id="COG2730">
    <property type="taxonomic scope" value="Bacteria"/>
</dbReference>
<dbReference type="InterPro" id="IPR014718">
    <property type="entry name" value="GH-type_carb-bd"/>
</dbReference>
<dbReference type="Gene3D" id="2.70.98.10">
    <property type="match status" value="1"/>
</dbReference>
<dbReference type="OrthoDB" id="113447at2"/>
<evidence type="ECO:0000313" key="4">
    <source>
        <dbReference type="Proteomes" id="UP000009011"/>
    </source>
</evidence>
<dbReference type="PATRIC" id="fig|1191523.3.peg.112"/>
<dbReference type="GO" id="GO:0005975">
    <property type="term" value="P:carbohydrate metabolic process"/>
    <property type="evidence" value="ECO:0007669"/>
    <property type="project" value="InterPro"/>
</dbReference>
<name>I6ZWA7_MELRP</name>
<organism evidence="3 4">
    <name type="scientific">Melioribacter roseus (strain DSM 23840 / JCM 17771 / VKM B-2668 / P3M-2)</name>
    <dbReference type="NCBI Taxonomy" id="1191523"/>
    <lineage>
        <taxon>Bacteria</taxon>
        <taxon>Pseudomonadati</taxon>
        <taxon>Ignavibacteriota</taxon>
        <taxon>Ignavibacteria</taxon>
        <taxon>Ignavibacteriales</taxon>
        <taxon>Melioribacteraceae</taxon>
        <taxon>Melioribacter</taxon>
    </lineage>
</organism>
<proteinExistence type="predicted"/>
<dbReference type="InterPro" id="IPR011013">
    <property type="entry name" value="Gal_mutarotase_sf_dom"/>
</dbReference>
<dbReference type="GO" id="GO:0030246">
    <property type="term" value="F:carbohydrate binding"/>
    <property type="evidence" value="ECO:0007669"/>
    <property type="project" value="InterPro"/>
</dbReference>
<gene>
    <name evidence="3" type="ordered locus">MROS_0109</name>
</gene>
<protein>
    <submittedName>
        <fullName evidence="3">Uncharacterized protein</fullName>
    </submittedName>
</protein>
<dbReference type="Pfam" id="PF18962">
    <property type="entry name" value="Por_Secre_tail"/>
    <property type="match status" value="1"/>
</dbReference>
<dbReference type="EMBL" id="CP003557">
    <property type="protein sequence ID" value="AFN73353.1"/>
    <property type="molecule type" value="Genomic_DNA"/>
</dbReference>
<dbReference type="Proteomes" id="UP000009011">
    <property type="component" value="Chromosome"/>
</dbReference>
<evidence type="ECO:0000259" key="2">
    <source>
        <dbReference type="Pfam" id="PF18962"/>
    </source>
</evidence>
<dbReference type="Gene3D" id="2.60.40.4070">
    <property type="match status" value="1"/>
</dbReference>
<dbReference type="NCBIfam" id="TIGR04183">
    <property type="entry name" value="Por_Secre_tail"/>
    <property type="match status" value="1"/>
</dbReference>
<dbReference type="eggNOG" id="COG0457">
    <property type="taxonomic scope" value="Bacteria"/>
</dbReference>
<feature type="domain" description="Secretion system C-terminal sorting" evidence="2">
    <location>
        <begin position="498"/>
        <end position="573"/>
    </location>
</feature>
<dbReference type="STRING" id="1191523.MROS_0109"/>
<dbReference type="InterPro" id="IPR026444">
    <property type="entry name" value="Secre_tail"/>
</dbReference>
<dbReference type="RefSeq" id="WP_014854790.1">
    <property type="nucleotide sequence ID" value="NC_018178.1"/>
</dbReference>
<evidence type="ECO:0000313" key="3">
    <source>
        <dbReference type="EMBL" id="AFN73353.1"/>
    </source>
</evidence>
<dbReference type="Pfam" id="PF17128">
    <property type="entry name" value="DUF5107"/>
    <property type="match status" value="1"/>
</dbReference>
<dbReference type="AlphaFoldDB" id="I6ZWA7"/>
<sequence>MKNITSIIFLITIFNTHAQVILKDTVITWRTFEYTLNDDNSIDSFSPEPFDTTSVKFNAYILENEYLKILLLPEFGGRILSLIYKPTGHEQLYRNPVGVPYGVGQDWFYYKWLMVYGGIFPTLTEPEHGKAWLLPWEFKVVRQSEDSIKCVMRWRDTVEFKNADPNKWKYGITDIECNYYITLVKGSSVLKTEVELKNNKNETVEYEYWTCITLAPGSDRNNPFCTDGLEIIVPADKIKIPAWYPDIARQEKHVTGQRGVYYFDKLRLWKNWVNDGIAYVWDDENLNYWGVINHDNEEGLIRVADNNITPGIKIWAWKFDDYENVNPFENPDNVKRPYVELWAGNSHEFFEPAILSAGSTLKWRETFFPTVKLNKITKANYNFILSIDTAGFFYNKEFEVIFVTDNPGDEHIVIIEAEGDTNYTVSEINLMPDPRKGNEVLLKIPDDVFNNNIDSLRVKVANLYRNKSIDVAVSPDKITSVKESGAEIANEFYLKQNYPNPFNPVTNIEYYIPETGNVKIVVFDALGKEAETIYHGNQIEGKHIVSWNGSQYASGIYFYGIYYNGKSKVRKMILMK</sequence>